<dbReference type="PANTHER" id="PTHR23150:SF19">
    <property type="entry name" value="FORMYLGLYCINE-GENERATING ENZYME"/>
    <property type="match status" value="1"/>
</dbReference>
<dbReference type="KEGG" id="dov:DSCO28_52290"/>
<dbReference type="RefSeq" id="WP_173179833.1">
    <property type="nucleotide sequence ID" value="NZ_AP021876.1"/>
</dbReference>
<dbReference type="InterPro" id="IPR007111">
    <property type="entry name" value="NACHT_NTPase"/>
</dbReference>
<evidence type="ECO:0000259" key="1">
    <source>
        <dbReference type="PROSITE" id="PS50837"/>
    </source>
</evidence>
<dbReference type="PROSITE" id="PS50837">
    <property type="entry name" value="NACHT"/>
    <property type="match status" value="1"/>
</dbReference>
<dbReference type="AlphaFoldDB" id="A0A5K7ZWM6"/>
<organism evidence="2 3">
    <name type="scientific">Desulfosarcina ovata subsp. sediminis</name>
    <dbReference type="NCBI Taxonomy" id="885957"/>
    <lineage>
        <taxon>Bacteria</taxon>
        <taxon>Pseudomonadati</taxon>
        <taxon>Thermodesulfobacteriota</taxon>
        <taxon>Desulfobacteria</taxon>
        <taxon>Desulfobacterales</taxon>
        <taxon>Desulfosarcinaceae</taxon>
        <taxon>Desulfosarcina</taxon>
    </lineage>
</organism>
<dbReference type="GO" id="GO:0120147">
    <property type="term" value="F:formylglycine-generating oxidase activity"/>
    <property type="evidence" value="ECO:0007669"/>
    <property type="project" value="TreeGrafter"/>
</dbReference>
<dbReference type="SUPFAM" id="SSF52540">
    <property type="entry name" value="P-loop containing nucleoside triphosphate hydrolases"/>
    <property type="match status" value="1"/>
</dbReference>
<dbReference type="Pfam" id="PF03781">
    <property type="entry name" value="FGE-sulfatase"/>
    <property type="match status" value="1"/>
</dbReference>
<dbReference type="PANTHER" id="PTHR23150">
    <property type="entry name" value="SULFATASE MODIFYING FACTOR 1, 2"/>
    <property type="match status" value="1"/>
</dbReference>
<dbReference type="Gene3D" id="3.40.50.300">
    <property type="entry name" value="P-loop containing nucleotide triphosphate hydrolases"/>
    <property type="match status" value="1"/>
</dbReference>
<dbReference type="InterPro" id="IPR051043">
    <property type="entry name" value="Sulfatase_Mod_Factor_Kinase"/>
</dbReference>
<dbReference type="InterPro" id="IPR005532">
    <property type="entry name" value="SUMF_dom"/>
</dbReference>
<dbReference type="Proteomes" id="UP000425960">
    <property type="component" value="Chromosome"/>
</dbReference>
<sequence>MRKILVKITKAILRRLENNPEPTPPIAEKQIHLSGGQTGIIGDGARVKGGIHFHTNADASMNSKELLGVYRHMLLKSFKSLTLRGLDEKTSDPAGNQCYLALDQVYVALDTLTQVKLSDAEKKAIKKTDRFSVRDTRPLTALEASANNRRLVILGDPGSGKTTFLNHLALRLLLDGMAQETCDTLVCWPKEEADVVPVHVVLRDFASWIKDADETAEAQWLWKFIEHRMDRQRLAAVIPVIEEALEKGRAIVLMDGLDEIPTKEKRRFVRDAVAAFAGRYAKCRFIVTCRTLSYQDPAWRLNETGFPDFELAPLDEKKIDAFIYAWYRDLRRLEVLKDDQDADRQSSRLQEAVRRPDLWQLAPNPLLLTVMALVHTHKGRLPDARALLYEETVDILLWRWEQVKMAGDKSKPRLQTLLLEAGRADVDLKKVLWQLAYEAHGQTHQADDNLLADIKEWDLFKGLAGLHPSGSKDWATQVIETIKMRAGLLIEREPEIYSFPHRTFQEYLAGAHLSSQSDFAKKAVGLIESGNFWREVVLLAVGRLVYLTGDADKPLALAGELCSTKTADDEIAWRKIWMAGEVLVEIGLNRVQDSQLGQDLLERIRKKLVELVEAGRLEPKERVAVGNALSRLGDPRFDPGNWFLPHDGDLGFVKIPAGSFMMGEGDERHEVVLSAYAMAKYPVTVGQYKAFVVDTGHRPDEDWERYNRLDNHPVVVVSWDGANAYCRWLTEKLKDRGLRVTLPTEAQWERAARGTDGRVYTWGDEKISPEKANYRETGILSTSPVGCFPKGASATGLLDLAGNVWEWCLDWYGNYSRKKNHDPKGPSKGTYRVLRGCSWDNSGDGCRSAGRGSYDPVKRFQFIGFRLVCLPGQPGEPGK</sequence>
<evidence type="ECO:0000313" key="2">
    <source>
        <dbReference type="EMBL" id="BBO84663.1"/>
    </source>
</evidence>
<dbReference type="InterPro" id="IPR027417">
    <property type="entry name" value="P-loop_NTPase"/>
</dbReference>
<dbReference type="InterPro" id="IPR016187">
    <property type="entry name" value="CTDL_fold"/>
</dbReference>
<dbReference type="EMBL" id="AP021876">
    <property type="protein sequence ID" value="BBO84663.1"/>
    <property type="molecule type" value="Genomic_DNA"/>
</dbReference>
<accession>A0A5K7ZWM6</accession>
<reference evidence="2 3" key="1">
    <citation type="submission" date="2019-11" db="EMBL/GenBank/DDBJ databases">
        <title>Comparative genomics of hydrocarbon-degrading Desulfosarcina strains.</title>
        <authorList>
            <person name="Watanabe M."/>
            <person name="Kojima H."/>
            <person name="Fukui M."/>
        </authorList>
    </citation>
    <scope>NUCLEOTIDE SEQUENCE [LARGE SCALE GENOMIC DNA]</scope>
    <source>
        <strain evidence="2 3">28bB2T</strain>
    </source>
</reference>
<dbReference type="Gene3D" id="3.90.1580.10">
    <property type="entry name" value="paralog of FGE (formylglycine-generating enzyme)"/>
    <property type="match status" value="1"/>
</dbReference>
<name>A0A5K7ZWM6_9BACT</name>
<dbReference type="InterPro" id="IPR042095">
    <property type="entry name" value="SUMF_sf"/>
</dbReference>
<protein>
    <recommendedName>
        <fullName evidence="1">NACHT domain-containing protein</fullName>
    </recommendedName>
</protein>
<dbReference type="Pfam" id="PF05729">
    <property type="entry name" value="NACHT"/>
    <property type="match status" value="1"/>
</dbReference>
<proteinExistence type="predicted"/>
<feature type="domain" description="NACHT" evidence="1">
    <location>
        <begin position="149"/>
        <end position="291"/>
    </location>
</feature>
<evidence type="ECO:0000313" key="3">
    <source>
        <dbReference type="Proteomes" id="UP000425960"/>
    </source>
</evidence>
<dbReference type="SUPFAM" id="SSF56436">
    <property type="entry name" value="C-type lectin-like"/>
    <property type="match status" value="1"/>
</dbReference>
<gene>
    <name evidence="2" type="ORF">DSCO28_52290</name>
</gene>